<evidence type="ECO:0008006" key="2">
    <source>
        <dbReference type="Google" id="ProtNLM"/>
    </source>
</evidence>
<dbReference type="SUPFAM" id="SSF50978">
    <property type="entry name" value="WD40 repeat-like"/>
    <property type="match status" value="1"/>
</dbReference>
<dbReference type="InterPro" id="IPR015943">
    <property type="entry name" value="WD40/YVTN_repeat-like_dom_sf"/>
</dbReference>
<organism evidence="1">
    <name type="scientific">uncultured Helicobacter sp</name>
    <dbReference type="NCBI Taxonomy" id="175537"/>
    <lineage>
        <taxon>Bacteria</taxon>
        <taxon>Pseudomonadati</taxon>
        <taxon>Campylobacterota</taxon>
        <taxon>Epsilonproteobacteria</taxon>
        <taxon>Campylobacterales</taxon>
        <taxon>Helicobacteraceae</taxon>
        <taxon>Helicobacter</taxon>
        <taxon>environmental samples</taxon>
    </lineage>
</organism>
<sequence>MRAIALCLFLILPLWAKSYILSSTEQQNIPIEGIITHISVFKNRFFVGNATGHIEIFELDISHKARKIRTITLPMIKDYFGDERAPQVFHITTFDGQNLFVLSESSKGKKSIVHINLAEEILPSIIYETPLSPKKILALDAKHLLVGFLSNEIGVFDLSTQSFLYLSHPSTAGFSDMCLNESFIFSTDESGVVNVLDVKNGNTLSRIDSINKDNNYQIASARDKILTAGQDRQMAIYTFKPTPHFSLQNAQAIKSDFLIYAVGISPNATLGAYSKNEQNDIGIVDLENLAEILTLKGSTSLINTLVFIDEYTLISGSDNQQLIIWHLKPHLTKDK</sequence>
<protein>
    <recommendedName>
        <fullName evidence="2">Nitrate reductase</fullName>
    </recommendedName>
</protein>
<accession>A0A650EK69</accession>
<dbReference type="EMBL" id="MN577567">
    <property type="protein sequence ID" value="QGT50023.1"/>
    <property type="molecule type" value="Genomic_DNA"/>
</dbReference>
<reference evidence="1" key="1">
    <citation type="journal article" date="2020" name="J. ISSAAS">
        <title>Lactobacilli and other gastrointestinal microbiota of Peromyscus leucopus, reservoir host for agents of Lyme disease and other zoonoses in North America.</title>
        <authorList>
            <person name="Milovic A."/>
            <person name="Bassam K."/>
            <person name="Shao H."/>
            <person name="Chatzistamou I."/>
            <person name="Tufts D.M."/>
            <person name="Diuk-Wasser M."/>
            <person name="Barbour A.G."/>
        </authorList>
    </citation>
    <scope>NUCLEOTIDE SEQUENCE</scope>
    <source>
        <strain evidence="1">LL4</strain>
    </source>
</reference>
<proteinExistence type="predicted"/>
<dbReference type="InterPro" id="IPR036322">
    <property type="entry name" value="WD40_repeat_dom_sf"/>
</dbReference>
<gene>
    <name evidence="1" type="ORF">Helico4rc_1430</name>
</gene>
<dbReference type="AlphaFoldDB" id="A0A650EK69"/>
<dbReference type="Gene3D" id="2.130.10.10">
    <property type="entry name" value="YVTN repeat-like/Quinoprotein amine dehydrogenase"/>
    <property type="match status" value="1"/>
</dbReference>
<evidence type="ECO:0000313" key="1">
    <source>
        <dbReference type="EMBL" id="QGT50023.1"/>
    </source>
</evidence>
<name>A0A650EK69_9HELI</name>